<evidence type="ECO:0000313" key="2">
    <source>
        <dbReference type="EMBL" id="OWA51216.1"/>
    </source>
</evidence>
<organism evidence="2 3">
    <name type="scientific">Hypsibius exemplaris</name>
    <name type="common">Freshwater tardigrade</name>
    <dbReference type="NCBI Taxonomy" id="2072580"/>
    <lineage>
        <taxon>Eukaryota</taxon>
        <taxon>Metazoa</taxon>
        <taxon>Ecdysozoa</taxon>
        <taxon>Tardigrada</taxon>
        <taxon>Eutardigrada</taxon>
        <taxon>Parachela</taxon>
        <taxon>Hypsibioidea</taxon>
        <taxon>Hypsibiidae</taxon>
        <taxon>Hypsibius</taxon>
    </lineage>
</organism>
<comment type="caution">
    <text evidence="2">The sequence shown here is derived from an EMBL/GenBank/DDBJ whole genome shotgun (WGS) entry which is preliminary data.</text>
</comment>
<accession>A0A9X6RL05</accession>
<feature type="compositionally biased region" description="Polar residues" evidence="1">
    <location>
        <begin position="106"/>
        <end position="128"/>
    </location>
</feature>
<feature type="region of interest" description="Disordered" evidence="1">
    <location>
        <begin position="27"/>
        <end position="137"/>
    </location>
</feature>
<feature type="compositionally biased region" description="Polar residues" evidence="1">
    <location>
        <begin position="79"/>
        <end position="90"/>
    </location>
</feature>
<evidence type="ECO:0000313" key="3">
    <source>
        <dbReference type="Proteomes" id="UP000192578"/>
    </source>
</evidence>
<feature type="compositionally biased region" description="Polar residues" evidence="1">
    <location>
        <begin position="51"/>
        <end position="62"/>
    </location>
</feature>
<dbReference type="AlphaFoldDB" id="A0A9X6RL05"/>
<name>A0A9X6RL05_HYPEX</name>
<proteinExistence type="predicted"/>
<protein>
    <submittedName>
        <fullName evidence="2">Uncharacterized protein</fullName>
    </submittedName>
</protein>
<dbReference type="Proteomes" id="UP000192578">
    <property type="component" value="Unassembled WGS sequence"/>
</dbReference>
<evidence type="ECO:0000256" key="1">
    <source>
        <dbReference type="SAM" id="MobiDB-lite"/>
    </source>
</evidence>
<gene>
    <name evidence="2" type="ORF">BV898_15710</name>
</gene>
<keyword evidence="3" id="KW-1185">Reference proteome</keyword>
<sequence length="137" mass="15023">MPDDSCETMPQNNTRLALFYEMFASTPTVSPSSQHSDRLTVQPALRPSHHPASTPTVSPSSQHSDRLTVRPALRPSHRPASTPTVSPSSQHSDRLTVQPALRSSHRPASTPTHLSSFSFRPPTVSTSVHRLLPERTT</sequence>
<dbReference type="EMBL" id="MTYJ01000218">
    <property type="protein sequence ID" value="OWA51216.1"/>
    <property type="molecule type" value="Genomic_DNA"/>
</dbReference>
<reference evidence="3" key="1">
    <citation type="submission" date="2017-01" db="EMBL/GenBank/DDBJ databases">
        <title>Comparative genomics of anhydrobiosis in the tardigrade Hypsibius dujardini.</title>
        <authorList>
            <person name="Yoshida Y."/>
            <person name="Koutsovoulos G."/>
            <person name="Laetsch D."/>
            <person name="Stevens L."/>
            <person name="Kumar S."/>
            <person name="Horikawa D."/>
            <person name="Ishino K."/>
            <person name="Komine S."/>
            <person name="Tomita M."/>
            <person name="Blaxter M."/>
            <person name="Arakawa K."/>
        </authorList>
    </citation>
    <scope>NUCLEOTIDE SEQUENCE [LARGE SCALE GENOMIC DNA]</scope>
    <source>
        <strain evidence="3">Z151</strain>
    </source>
</reference>